<reference evidence="4 5" key="1">
    <citation type="submission" date="2020-06" db="EMBL/GenBank/DDBJ databases">
        <title>Transcriptomic and genomic resources for Thalictrum thalictroides and T. hernandezii: Facilitating candidate gene discovery in an emerging model plant lineage.</title>
        <authorList>
            <person name="Arias T."/>
            <person name="Riano-Pachon D.M."/>
            <person name="Di Stilio V.S."/>
        </authorList>
    </citation>
    <scope>NUCLEOTIDE SEQUENCE [LARGE SCALE GENOMIC DNA]</scope>
    <source>
        <strain evidence="5">cv. WT478/WT964</strain>
        <tissue evidence="4">Leaves</tissue>
    </source>
</reference>
<evidence type="ECO:0000313" key="4">
    <source>
        <dbReference type="EMBL" id="KAF5190183.1"/>
    </source>
</evidence>
<dbReference type="SUPFAM" id="SSF48371">
    <property type="entry name" value="ARM repeat"/>
    <property type="match status" value="1"/>
</dbReference>
<organism evidence="4 5">
    <name type="scientific">Thalictrum thalictroides</name>
    <name type="common">Rue-anemone</name>
    <name type="synonym">Anemone thalictroides</name>
    <dbReference type="NCBI Taxonomy" id="46969"/>
    <lineage>
        <taxon>Eukaryota</taxon>
        <taxon>Viridiplantae</taxon>
        <taxon>Streptophyta</taxon>
        <taxon>Embryophyta</taxon>
        <taxon>Tracheophyta</taxon>
        <taxon>Spermatophyta</taxon>
        <taxon>Magnoliopsida</taxon>
        <taxon>Ranunculales</taxon>
        <taxon>Ranunculaceae</taxon>
        <taxon>Thalictroideae</taxon>
        <taxon>Thalictrum</taxon>
    </lineage>
</organism>
<protein>
    <submittedName>
        <fullName evidence="4">CCAAT/enhancer-binding protein zeta</fullName>
    </submittedName>
</protein>
<feature type="compositionally biased region" description="Basic residues" evidence="2">
    <location>
        <begin position="851"/>
        <end position="862"/>
    </location>
</feature>
<feature type="compositionally biased region" description="Basic residues" evidence="2">
    <location>
        <begin position="1"/>
        <end position="12"/>
    </location>
</feature>
<feature type="region of interest" description="Disordered" evidence="2">
    <location>
        <begin position="440"/>
        <end position="464"/>
    </location>
</feature>
<dbReference type="Pfam" id="PF03914">
    <property type="entry name" value="CBF"/>
    <property type="match status" value="1"/>
</dbReference>
<feature type="region of interest" description="Disordered" evidence="2">
    <location>
        <begin position="1"/>
        <end position="107"/>
    </location>
</feature>
<name>A0A7J6VZA0_THATH</name>
<feature type="compositionally biased region" description="Basic residues" evidence="2">
    <location>
        <begin position="1019"/>
        <end position="1032"/>
    </location>
</feature>
<feature type="region of interest" description="Disordered" evidence="2">
    <location>
        <begin position="851"/>
        <end position="885"/>
    </location>
</feature>
<dbReference type="PANTHER" id="PTHR12048:SF0">
    <property type="entry name" value="CCAAT_ENHANCER-BINDING PROTEIN ZETA"/>
    <property type="match status" value="1"/>
</dbReference>
<dbReference type="InterPro" id="IPR040155">
    <property type="entry name" value="CEBPZ/Mak21-like"/>
</dbReference>
<dbReference type="PANTHER" id="PTHR12048">
    <property type="entry name" value="CCAAT-BINDING FACTOR-RELATED"/>
    <property type="match status" value="1"/>
</dbReference>
<feature type="compositionally biased region" description="Acidic residues" evidence="2">
    <location>
        <begin position="958"/>
        <end position="973"/>
    </location>
</feature>
<feature type="region of interest" description="Disordered" evidence="2">
    <location>
        <begin position="897"/>
        <end position="1032"/>
    </location>
</feature>
<dbReference type="InterPro" id="IPR016024">
    <property type="entry name" value="ARM-type_fold"/>
</dbReference>
<accession>A0A7J6VZA0</accession>
<feature type="compositionally biased region" description="Acidic residues" evidence="2">
    <location>
        <begin position="909"/>
        <end position="928"/>
    </location>
</feature>
<keyword evidence="5" id="KW-1185">Reference proteome</keyword>
<feature type="compositionally biased region" description="Low complexity" evidence="2">
    <location>
        <begin position="32"/>
        <end position="48"/>
    </location>
</feature>
<dbReference type="Proteomes" id="UP000554482">
    <property type="component" value="Unassembled WGS sequence"/>
</dbReference>
<comment type="similarity">
    <text evidence="1">Belongs to the CBF/MAK21 family.</text>
</comment>
<dbReference type="GO" id="GO:0005634">
    <property type="term" value="C:nucleus"/>
    <property type="evidence" value="ECO:0007669"/>
    <property type="project" value="UniProtKB-ARBA"/>
</dbReference>
<proteinExistence type="inferred from homology"/>
<evidence type="ECO:0000256" key="1">
    <source>
        <dbReference type="ARBA" id="ARBA00007797"/>
    </source>
</evidence>
<dbReference type="AlphaFoldDB" id="A0A7J6VZA0"/>
<dbReference type="InterPro" id="IPR005612">
    <property type="entry name" value="CCAAT-binding_factor"/>
</dbReference>
<evidence type="ECO:0000259" key="3">
    <source>
        <dbReference type="Pfam" id="PF03914"/>
    </source>
</evidence>
<dbReference type="OrthoDB" id="28947at2759"/>
<evidence type="ECO:0000256" key="2">
    <source>
        <dbReference type="SAM" id="MobiDB-lite"/>
    </source>
</evidence>
<gene>
    <name evidence="4" type="ORF">FRX31_020232</name>
</gene>
<feature type="domain" description="CCAAT-binding factor" evidence="3">
    <location>
        <begin position="519"/>
        <end position="764"/>
    </location>
</feature>
<dbReference type="EMBL" id="JABWDY010024517">
    <property type="protein sequence ID" value="KAF5190183.1"/>
    <property type="molecule type" value="Genomic_DNA"/>
</dbReference>
<feature type="compositionally biased region" description="Basic and acidic residues" evidence="2">
    <location>
        <begin position="440"/>
        <end position="462"/>
    </location>
</feature>
<comment type="caution">
    <text evidence="4">The sequence shown here is derived from an EMBL/GenBank/DDBJ whole genome shotgun (WGS) entry which is preliminary data.</text>
</comment>
<evidence type="ECO:0000313" key="5">
    <source>
        <dbReference type="Proteomes" id="UP000554482"/>
    </source>
</evidence>
<sequence>MTKKEKTNKKISKKPENPNNDDESETLKSEVASFASSIGLSSSLPNSGFNDSDFRKTGTLIKPHKPPQSPKSTTPKPYLPNEENNKFKQKKDFKKMEKNKNSKPGAPIPPVVVSKTFNKWKNLPKLPLVKASILGVWHVDAAELEDKVIGKEGKKIEAKDAEDWKRLVEEKRELGERLLAQYAQDFDLSRGHRGEMKMLVESQRSGTAIDKVSAYSLMVDENPIANIKSLDALLAMVTSKVGKRHALTGFETLKELFLLKLLPDRKLKSLIQRPVGHLPKSRDGYSLLLFWYWEECLKQRYDRFVFALEEASRDMLPILKDKALKTMYALLSSKSEQERRLLSALVNKLGDPENKGASNADYYLSDLLGAHPNMTAVVIDEVDSFLFRPHLGLRSKYHAVNFLSHIKLSHRGDGPKIAKRLVDVYFSLFKVLIEEKERDGQNLESNKEDKKVTRTLRNSKEEDPVESNVEMDSRLLSALLTGVNRAFHFVASDEADDVVEIQTPMLFKLVHSKNFNVGIQALYLLDKISSKNQVVSDRFYRALYSKLLLPAAMNSSKAEMFIGLLVKAMKSDVNIKRVSAFSKRLMQVSLQQPPRFACASLWLLSEVLKARPPLWNLVLQNESNDEELEHFKDIIEEPLVEPESEQSKLSKNTGWNACNSNNIAKADSDSSDSEIKDDSRALDFDGFDGSDEFLTGESLNDVEKSKTTSTCDKVQPQSYHVWSSLPGGYDPRHREPSYCHAERASWWELMVLGSHVHPSVSTMARTLLSGVNIVYNGNPLNDFSLTAFLDKLMEKKPKQTTWHGGSQIEPSKKLDTSNHLIGPEILSLADVDVPPEDLVFHKFYMNKMNSSKKPKKKKKKKKGMDEAAEEIYGGDGNNESDEEIGNDESDIEEIDTMLDSGDIPPGADGDYDYDDLDQVANEDDEDLIGSDSGADTDAPSDNAEGEDDGSDGSFELMDIGDTDGNMDSDDADSKEDQSLNKRNGKRKSRAKTGASPFASLEEYGHLLKEDGDGDGDGSRRKKSKSHKKRLSE</sequence>